<feature type="region of interest" description="Disordered" evidence="1">
    <location>
        <begin position="73"/>
        <end position="101"/>
    </location>
</feature>
<dbReference type="EMBL" id="MCIF01000002">
    <property type="protein sequence ID" value="RAQ97694.1"/>
    <property type="molecule type" value="Genomic_DNA"/>
</dbReference>
<dbReference type="Proteomes" id="UP000248706">
    <property type="component" value="Unassembled WGS sequence"/>
</dbReference>
<evidence type="ECO:0000313" key="3">
    <source>
        <dbReference type="Proteomes" id="UP000248706"/>
    </source>
</evidence>
<accession>A0A328VR46</accession>
<dbReference type="OrthoDB" id="140244at2"/>
<reference evidence="2 3" key="1">
    <citation type="submission" date="2016-08" db="EMBL/GenBank/DDBJ databases">
        <title>Analysis of Carbohydrate Active Enzymes in Thermogemmatispora T81 Reveals Carbohydrate Degradation Ability.</title>
        <authorList>
            <person name="Tomazini A."/>
            <person name="Lal S."/>
            <person name="Stott M."/>
            <person name="Henrissat B."/>
            <person name="Polikarpov I."/>
            <person name="Sparling R."/>
            <person name="Levin D.B."/>
        </authorList>
    </citation>
    <scope>NUCLEOTIDE SEQUENCE [LARGE SCALE GENOMIC DNA]</scope>
    <source>
        <strain evidence="2 3">T81</strain>
    </source>
</reference>
<name>A0A328VR46_9CHLR</name>
<keyword evidence="3" id="KW-1185">Reference proteome</keyword>
<protein>
    <submittedName>
        <fullName evidence="2">Uncharacterized protein</fullName>
    </submittedName>
</protein>
<dbReference type="RefSeq" id="WP_112432322.1">
    <property type="nucleotide sequence ID" value="NZ_MCIF01000002.1"/>
</dbReference>
<evidence type="ECO:0000313" key="2">
    <source>
        <dbReference type="EMBL" id="RAQ97694.1"/>
    </source>
</evidence>
<evidence type="ECO:0000256" key="1">
    <source>
        <dbReference type="SAM" id="MobiDB-lite"/>
    </source>
</evidence>
<comment type="caution">
    <text evidence="2">The sequence shown here is derived from an EMBL/GenBank/DDBJ whole genome shotgun (WGS) entry which is preliminary data.</text>
</comment>
<sequence>MAKLFLAKDESHYYIVAGKSQGTFQLSLAGLFWLAQMQTPFPRPGRQRDEGVPLTWGTFRKLRDEGYLFTKGPSLSATTSRPGHHKHDDDDQEQDTDEAPVPAGLPLLLRTEGEGPDEHWQLFLDLSDLSEETWQELQQLAGSTAGARLLAGRKELASSESLRHLFFSPLLPVHPQAEAYQLCCQLPDGYYELGAAPRTPGLSPTWQGTLFYQEEEAELPRRLLRGERIKLYAGIRLYWLVQNTHDVQRGLLRNWPGSARPLGPPVADWQLWELELTPSTLATQDAEARLERWLNYSELKLQQPSWSLMLLSPPLLLPKAGSPVLGPHSKVIIGCRPPATSLAPLQSGRAVAMTLDLRLSKEGNGPPLERRFSLTGEASMVYVALDSLEPGTYQLGQGNLPDRLTFTLDPCAAQAGTDPLPPELLAGLRCTAVTEGDARQEFAAFSPTAEEAAGATESRRLLLKSAEEGATLVWELAPSGLPVSVSWRWCTAEAFWDQGRAFSPVTTGEKLTALWQQQIWPALARASQARLIFDGGALGCLEISLEPAPRPVAASLRIRTAQRAQLLWLGNCLTALPRAELAHTPGLPVALQQRLRALEQAARQDDPPLALALRRLLTARLQPWIVARLMAVFQEH</sequence>
<gene>
    <name evidence="2" type="ORF">A4R35_19300</name>
</gene>
<organism evidence="2 3">
    <name type="scientific">Thermogemmatispora tikiterensis</name>
    <dbReference type="NCBI Taxonomy" id="1825093"/>
    <lineage>
        <taxon>Bacteria</taxon>
        <taxon>Bacillati</taxon>
        <taxon>Chloroflexota</taxon>
        <taxon>Ktedonobacteria</taxon>
        <taxon>Thermogemmatisporales</taxon>
        <taxon>Thermogemmatisporaceae</taxon>
        <taxon>Thermogemmatispora</taxon>
    </lineage>
</organism>
<proteinExistence type="predicted"/>
<dbReference type="AlphaFoldDB" id="A0A328VR46"/>